<dbReference type="InterPro" id="IPR014784">
    <property type="entry name" value="Cu2_ascorb_mOase-like_C"/>
</dbReference>
<accession>A0ABY8UNX2</accession>
<reference evidence="5 6" key="1">
    <citation type="submission" date="2023-05" db="EMBL/GenBank/DDBJ databases">
        <title>A 100% complete, gapless, phased diploid assembly of the Scenedesmus obliquus UTEX 3031 genome.</title>
        <authorList>
            <person name="Biondi T.C."/>
            <person name="Hanschen E.R."/>
            <person name="Kwon T."/>
            <person name="Eng W."/>
            <person name="Kruse C.P.S."/>
            <person name="Koehler S.I."/>
            <person name="Kunde Y."/>
            <person name="Gleasner C.D."/>
            <person name="You Mak K.T."/>
            <person name="Polle J."/>
            <person name="Hovde B.T."/>
            <person name="Starkenburg S.R."/>
        </authorList>
    </citation>
    <scope>NUCLEOTIDE SEQUENCE [LARGE SCALE GENOMIC DNA]</scope>
    <source>
        <strain evidence="5 6">DOE0152z</strain>
    </source>
</reference>
<keyword evidence="2" id="KW-1015">Disulfide bond</keyword>
<dbReference type="Pfam" id="PF03351">
    <property type="entry name" value="DOMON"/>
    <property type="match status" value="1"/>
</dbReference>
<dbReference type="PANTHER" id="PTHR10157:SF23">
    <property type="entry name" value="MOXD1 HOMOLOG 1"/>
    <property type="match status" value="1"/>
</dbReference>
<dbReference type="PROSITE" id="PS50836">
    <property type="entry name" value="DOMON"/>
    <property type="match status" value="1"/>
</dbReference>
<proteinExistence type="inferred from homology"/>
<dbReference type="InterPro" id="IPR036939">
    <property type="entry name" value="Cu2_ascorb_mOase_N_sf"/>
</dbReference>
<dbReference type="CDD" id="cd09631">
    <property type="entry name" value="DOMON_DOH"/>
    <property type="match status" value="1"/>
</dbReference>
<dbReference type="Pfam" id="PF01082">
    <property type="entry name" value="Cu2_monooxygen"/>
    <property type="match status" value="1"/>
</dbReference>
<evidence type="ECO:0000313" key="5">
    <source>
        <dbReference type="EMBL" id="WIA22980.1"/>
    </source>
</evidence>
<dbReference type="Pfam" id="PF03712">
    <property type="entry name" value="Cu2_monoox_C"/>
    <property type="match status" value="1"/>
</dbReference>
<dbReference type="InterPro" id="IPR000945">
    <property type="entry name" value="DBH-like"/>
</dbReference>
<feature type="domain" description="DOMON" evidence="4">
    <location>
        <begin position="1"/>
        <end position="130"/>
    </location>
</feature>
<dbReference type="InterPro" id="IPR008977">
    <property type="entry name" value="PHM/PNGase_F_dom_sf"/>
</dbReference>
<keyword evidence="3" id="KW-0325">Glycoprotein</keyword>
<dbReference type="InterPro" id="IPR000323">
    <property type="entry name" value="Cu2_ascorb_mOase_N"/>
</dbReference>
<evidence type="ECO:0000256" key="2">
    <source>
        <dbReference type="ARBA" id="ARBA00023157"/>
    </source>
</evidence>
<organism evidence="5 6">
    <name type="scientific">Tetradesmus obliquus</name>
    <name type="common">Green alga</name>
    <name type="synonym">Acutodesmus obliquus</name>
    <dbReference type="NCBI Taxonomy" id="3088"/>
    <lineage>
        <taxon>Eukaryota</taxon>
        <taxon>Viridiplantae</taxon>
        <taxon>Chlorophyta</taxon>
        <taxon>core chlorophytes</taxon>
        <taxon>Chlorophyceae</taxon>
        <taxon>CS clade</taxon>
        <taxon>Sphaeropleales</taxon>
        <taxon>Scenedesmaceae</taxon>
        <taxon>Tetradesmus</taxon>
    </lineage>
</organism>
<dbReference type="InterPro" id="IPR005018">
    <property type="entry name" value="DOMON_domain"/>
</dbReference>
<sequence>MLWRAQGDAVYIHFKIRETDSSQRGWFALGLSTMGSMKGADIAMIHRSADIAMIHRSDSGAAGTWAVTDCHAVDFITPVRDEIQDWKLLDAAVTGSIMSATVVRRMKTCDLENDIEIKRGLGSFFVFANGPAIDGVKGFDSIRYHGDDRGQQFRQILDLLKPANTPKAAAADAGAVAIIAEAAEPAVTPATAASVTEPHVLVENLRKQLVMSNTGKCSSTDCCNHNSASCNDKNDEAVIAKAGGEAPLPQVVPLGNGNYRTDILCKVAEIPDVETTYMTCYIRMPVDKRYHITKYTTLYGHKTLVHHSVIYACLTDNAQPDVEKLIAESGPGPYNQKTYKQLCEAFYMIGTSPSLPDYSFPSITGLPFGKGSYEYFAIEVHYNNPKGLKGESDPGTGLRLFFTENLRPNEIGILTVGQFVLDIPPNQPEVRAATSYCPSQCSSRFKQNITLVAQALHMHGLGKSIYTTRTRRNAARAPLATLSHFDYNFQTWIDLPDDQAVLEPGEELSMTCVFDSTGRKNTTHWGFSTQEEMCFWWIYYYPAQEGMGLCLTLGDTELAMCSPEVKDLLDLSDARESGNNQTLTDTVDRIVNSTRALYAQRLNVDRTYNPKQGCNANVPVR</sequence>
<dbReference type="Gene3D" id="2.60.120.230">
    <property type="match status" value="1"/>
</dbReference>
<keyword evidence="6" id="KW-1185">Reference proteome</keyword>
<dbReference type="InterPro" id="IPR045266">
    <property type="entry name" value="DOH_DOMON"/>
</dbReference>
<evidence type="ECO:0000256" key="3">
    <source>
        <dbReference type="ARBA" id="ARBA00023180"/>
    </source>
</evidence>
<dbReference type="EMBL" id="CP126222">
    <property type="protein sequence ID" value="WIA22980.1"/>
    <property type="molecule type" value="Genomic_DNA"/>
</dbReference>
<protein>
    <recommendedName>
        <fullName evidence="4">DOMON domain-containing protein</fullName>
    </recommendedName>
</protein>
<evidence type="ECO:0000256" key="1">
    <source>
        <dbReference type="ARBA" id="ARBA00010676"/>
    </source>
</evidence>
<dbReference type="InterPro" id="IPR024548">
    <property type="entry name" value="Cu2_monoox_C"/>
</dbReference>
<evidence type="ECO:0000313" key="6">
    <source>
        <dbReference type="Proteomes" id="UP001244341"/>
    </source>
</evidence>
<dbReference type="SUPFAM" id="SSF49742">
    <property type="entry name" value="PHM/PNGase F"/>
    <property type="match status" value="2"/>
</dbReference>
<dbReference type="Proteomes" id="UP001244341">
    <property type="component" value="Chromosome 15b"/>
</dbReference>
<dbReference type="PANTHER" id="PTHR10157">
    <property type="entry name" value="DOPAMINE BETA HYDROXYLASE RELATED"/>
    <property type="match status" value="1"/>
</dbReference>
<gene>
    <name evidence="5" type="ORF">OEZ85_001336</name>
</gene>
<comment type="similarity">
    <text evidence="1">Belongs to the copper type II ascorbate-dependent monooxygenase family.</text>
</comment>
<name>A0ABY8UNX2_TETOB</name>
<evidence type="ECO:0000259" key="4">
    <source>
        <dbReference type="PROSITE" id="PS50836"/>
    </source>
</evidence>
<dbReference type="Gene3D" id="2.60.120.310">
    <property type="entry name" value="Copper type II, ascorbate-dependent monooxygenase, N-terminal domain"/>
    <property type="match status" value="1"/>
</dbReference>